<dbReference type="AlphaFoldDB" id="A0A218W3G7"/>
<gene>
    <name evidence="2" type="ORF">CDL15_Pgr000628</name>
</gene>
<keyword evidence="1" id="KW-0472">Membrane</keyword>
<evidence type="ECO:0000313" key="3">
    <source>
        <dbReference type="Proteomes" id="UP000197138"/>
    </source>
</evidence>
<keyword evidence="1" id="KW-0812">Transmembrane</keyword>
<organism evidence="2 3">
    <name type="scientific">Punica granatum</name>
    <name type="common">Pomegranate</name>
    <dbReference type="NCBI Taxonomy" id="22663"/>
    <lineage>
        <taxon>Eukaryota</taxon>
        <taxon>Viridiplantae</taxon>
        <taxon>Streptophyta</taxon>
        <taxon>Embryophyta</taxon>
        <taxon>Tracheophyta</taxon>
        <taxon>Spermatophyta</taxon>
        <taxon>Magnoliopsida</taxon>
        <taxon>eudicotyledons</taxon>
        <taxon>Gunneridae</taxon>
        <taxon>Pentapetalae</taxon>
        <taxon>rosids</taxon>
        <taxon>malvids</taxon>
        <taxon>Myrtales</taxon>
        <taxon>Lythraceae</taxon>
        <taxon>Punica</taxon>
    </lineage>
</organism>
<evidence type="ECO:0000256" key="1">
    <source>
        <dbReference type="SAM" id="Phobius"/>
    </source>
</evidence>
<dbReference type="EMBL" id="MTKT01005400">
    <property type="protein sequence ID" value="OWM67176.1"/>
    <property type="molecule type" value="Genomic_DNA"/>
</dbReference>
<comment type="caution">
    <text evidence="2">The sequence shown here is derived from an EMBL/GenBank/DDBJ whole genome shotgun (WGS) entry which is preliminary data.</text>
</comment>
<accession>A0A218W3G7</accession>
<dbReference type="Proteomes" id="UP000197138">
    <property type="component" value="Unassembled WGS sequence"/>
</dbReference>
<feature type="transmembrane region" description="Helical" evidence="1">
    <location>
        <begin position="6"/>
        <end position="27"/>
    </location>
</feature>
<keyword evidence="1" id="KW-1133">Transmembrane helix</keyword>
<name>A0A218W3G7_PUNGR</name>
<evidence type="ECO:0000313" key="2">
    <source>
        <dbReference type="EMBL" id="OWM67176.1"/>
    </source>
</evidence>
<sequence length="103" mass="9952">MDGTGIALIIVGMILLFIGIVICNFLVGTEEADDATAAAASSDPHKGTKDGDMKVMANPGEVVVEMASAINDVARANDSVTVGCCCGGGDGDGGGCGGGCGGD</sequence>
<protein>
    <submittedName>
        <fullName evidence="2">Uncharacterized protein</fullName>
    </submittedName>
</protein>
<reference evidence="3" key="1">
    <citation type="journal article" date="2017" name="Plant J.">
        <title>The pomegranate (Punica granatum L.) genome and the genomics of punicalagin biosynthesis.</title>
        <authorList>
            <person name="Qin G."/>
            <person name="Xu C."/>
            <person name="Ming R."/>
            <person name="Tang H."/>
            <person name="Guyot R."/>
            <person name="Kramer E.M."/>
            <person name="Hu Y."/>
            <person name="Yi X."/>
            <person name="Qi Y."/>
            <person name="Xu X."/>
            <person name="Gao Z."/>
            <person name="Pan H."/>
            <person name="Jian J."/>
            <person name="Tian Y."/>
            <person name="Yue Z."/>
            <person name="Xu Y."/>
        </authorList>
    </citation>
    <scope>NUCLEOTIDE SEQUENCE [LARGE SCALE GENOMIC DNA]</scope>
    <source>
        <strain evidence="3">cv. Dabenzi</strain>
    </source>
</reference>
<proteinExistence type="predicted"/>